<dbReference type="AlphaFoldDB" id="A0AA38GLY3"/>
<reference evidence="2 3" key="1">
    <citation type="journal article" date="2021" name="Nat. Plants">
        <title>The Taxus genome provides insights into paclitaxel biosynthesis.</title>
        <authorList>
            <person name="Xiong X."/>
            <person name="Gou J."/>
            <person name="Liao Q."/>
            <person name="Li Y."/>
            <person name="Zhou Q."/>
            <person name="Bi G."/>
            <person name="Li C."/>
            <person name="Du R."/>
            <person name="Wang X."/>
            <person name="Sun T."/>
            <person name="Guo L."/>
            <person name="Liang H."/>
            <person name="Lu P."/>
            <person name="Wu Y."/>
            <person name="Zhang Z."/>
            <person name="Ro D.K."/>
            <person name="Shang Y."/>
            <person name="Huang S."/>
            <person name="Yan J."/>
        </authorList>
    </citation>
    <scope>NUCLEOTIDE SEQUENCE [LARGE SCALE GENOMIC DNA]</scope>
    <source>
        <strain evidence="2">Ta-2019</strain>
    </source>
</reference>
<evidence type="ECO:0000313" key="2">
    <source>
        <dbReference type="EMBL" id="KAH9324539.1"/>
    </source>
</evidence>
<proteinExistence type="predicted"/>
<evidence type="ECO:0000313" key="3">
    <source>
        <dbReference type="Proteomes" id="UP000824469"/>
    </source>
</evidence>
<protein>
    <submittedName>
        <fullName evidence="2">Uncharacterized protein</fullName>
    </submittedName>
</protein>
<comment type="caution">
    <text evidence="2">The sequence shown here is derived from an EMBL/GenBank/DDBJ whole genome shotgun (WGS) entry which is preliminary data.</text>
</comment>
<accession>A0AA38GLY3</accession>
<gene>
    <name evidence="2" type="ORF">KI387_004717</name>
</gene>
<dbReference type="Proteomes" id="UP000824469">
    <property type="component" value="Unassembled WGS sequence"/>
</dbReference>
<organism evidence="2 3">
    <name type="scientific">Taxus chinensis</name>
    <name type="common">Chinese yew</name>
    <name type="synonym">Taxus wallichiana var. chinensis</name>
    <dbReference type="NCBI Taxonomy" id="29808"/>
    <lineage>
        <taxon>Eukaryota</taxon>
        <taxon>Viridiplantae</taxon>
        <taxon>Streptophyta</taxon>
        <taxon>Embryophyta</taxon>
        <taxon>Tracheophyta</taxon>
        <taxon>Spermatophyta</taxon>
        <taxon>Pinopsida</taxon>
        <taxon>Pinidae</taxon>
        <taxon>Conifers II</taxon>
        <taxon>Cupressales</taxon>
        <taxon>Taxaceae</taxon>
        <taxon>Taxus</taxon>
    </lineage>
</organism>
<sequence length="228" mass="24962">CRCDTPTSSPYPSFASHPSSSRHHFLHISFNFDSDVAILGSPHSGNPPFAPPAIPPQPLDIPCLFLENADTGTMVVSHVSSPYSPLADDLLGHVKLYLDSLDSKKLEVKEDLLVDDPSIQKVGDNSDSTDRKHHAHSWNMPSKPEASSAETAVADSLRDDRRVDLVSSILNKLQRAFTTLKAWESFTDNSRTAIAKYCFELLALADQLVEDLGSPKAKKAATELKKLI</sequence>
<feature type="region of interest" description="Disordered" evidence="1">
    <location>
        <begin position="118"/>
        <end position="153"/>
    </location>
</feature>
<dbReference type="EMBL" id="JAHRHJ020000002">
    <property type="protein sequence ID" value="KAH9324539.1"/>
    <property type="molecule type" value="Genomic_DNA"/>
</dbReference>
<name>A0AA38GLY3_TAXCH</name>
<feature type="non-terminal residue" evidence="2">
    <location>
        <position position="1"/>
    </location>
</feature>
<keyword evidence="3" id="KW-1185">Reference proteome</keyword>
<evidence type="ECO:0000256" key="1">
    <source>
        <dbReference type="SAM" id="MobiDB-lite"/>
    </source>
</evidence>